<sequence>MFIRVLTLSSLLSILVFADQYATSVKPLFADNSSTKVIGKLLPTAEVEVIKKEGSRVLISISGFQDGNKPAIYFVAGKRILNAGFDGKAEVKFLKIGEEVVDKKVYSKVKVEVWTEDSDFTSDLKALYTKANDLFSQNCSMCHGLHPTKEFSANQWPSMFKSMAGRTGIDKKDYQLVIEYLQKHAKDM</sequence>
<protein>
    <submittedName>
        <fullName evidence="2">Heme-binding protein</fullName>
    </submittedName>
</protein>
<organism evidence="2 3">
    <name type="scientific">Helicobacter cholecystus</name>
    <dbReference type="NCBI Taxonomy" id="45498"/>
    <lineage>
        <taxon>Bacteria</taxon>
        <taxon>Pseudomonadati</taxon>
        <taxon>Campylobacterota</taxon>
        <taxon>Epsilonproteobacteria</taxon>
        <taxon>Campylobacterales</taxon>
        <taxon>Helicobacteraceae</taxon>
        <taxon>Helicobacter</taxon>
    </lineage>
</organism>
<dbReference type="RefSeq" id="WP_104724613.1">
    <property type="nucleotide sequence ID" value="NZ_FZNE01000003.1"/>
</dbReference>
<evidence type="ECO:0000256" key="1">
    <source>
        <dbReference type="SAM" id="SignalP"/>
    </source>
</evidence>
<evidence type="ECO:0000313" key="2">
    <source>
        <dbReference type="EMBL" id="RDU69435.1"/>
    </source>
</evidence>
<reference evidence="2 3" key="1">
    <citation type="submission" date="2018-04" db="EMBL/GenBank/DDBJ databases">
        <title>Novel Campyloabacter and Helicobacter Species and Strains.</title>
        <authorList>
            <person name="Mannion A.J."/>
            <person name="Shen Z."/>
            <person name="Fox J.G."/>
        </authorList>
    </citation>
    <scope>NUCLEOTIDE SEQUENCE [LARGE SCALE GENOMIC DNA]</scope>
    <source>
        <strain evidence="2 3">ATCC 700242</strain>
    </source>
</reference>
<dbReference type="GO" id="GO:0009055">
    <property type="term" value="F:electron transfer activity"/>
    <property type="evidence" value="ECO:0007669"/>
    <property type="project" value="InterPro"/>
</dbReference>
<dbReference type="Proteomes" id="UP000257067">
    <property type="component" value="Unassembled WGS sequence"/>
</dbReference>
<dbReference type="Gene3D" id="1.10.760.10">
    <property type="entry name" value="Cytochrome c-like domain"/>
    <property type="match status" value="1"/>
</dbReference>
<dbReference type="InterPro" id="IPR036909">
    <property type="entry name" value="Cyt_c-like_dom_sf"/>
</dbReference>
<comment type="caution">
    <text evidence="2">The sequence shown here is derived from an EMBL/GenBank/DDBJ whole genome shotgun (WGS) entry which is preliminary data.</text>
</comment>
<dbReference type="OrthoDB" id="196859at2"/>
<feature type="signal peptide" evidence="1">
    <location>
        <begin position="1"/>
        <end position="18"/>
    </location>
</feature>
<feature type="chain" id="PRO_5043181885" evidence="1">
    <location>
        <begin position="19"/>
        <end position="188"/>
    </location>
</feature>
<dbReference type="AlphaFoldDB" id="A0A3D8IX05"/>
<proteinExistence type="predicted"/>
<accession>A0A3D8IX05</accession>
<dbReference type="GO" id="GO:0020037">
    <property type="term" value="F:heme binding"/>
    <property type="evidence" value="ECO:0007669"/>
    <property type="project" value="InterPro"/>
</dbReference>
<name>A0A3D8IX05_9HELI</name>
<dbReference type="SUPFAM" id="SSF46626">
    <property type="entry name" value="Cytochrome c"/>
    <property type="match status" value="1"/>
</dbReference>
<keyword evidence="1" id="KW-0732">Signal</keyword>
<evidence type="ECO:0000313" key="3">
    <source>
        <dbReference type="Proteomes" id="UP000257067"/>
    </source>
</evidence>
<keyword evidence="3" id="KW-1185">Reference proteome</keyword>
<gene>
    <name evidence="2" type="ORF">CQA62_01955</name>
</gene>
<dbReference type="EMBL" id="NXLU01000002">
    <property type="protein sequence ID" value="RDU69435.1"/>
    <property type="molecule type" value="Genomic_DNA"/>
</dbReference>